<organism evidence="1 2">
    <name type="scientific">Sphingomonas kyungheensis</name>
    <dbReference type="NCBI Taxonomy" id="1069987"/>
    <lineage>
        <taxon>Bacteria</taxon>
        <taxon>Pseudomonadati</taxon>
        <taxon>Pseudomonadota</taxon>
        <taxon>Alphaproteobacteria</taxon>
        <taxon>Sphingomonadales</taxon>
        <taxon>Sphingomonadaceae</taxon>
        <taxon>Sphingomonas</taxon>
    </lineage>
</organism>
<protein>
    <recommendedName>
        <fullName evidence="3">Beta protein</fullName>
    </recommendedName>
</protein>
<evidence type="ECO:0008006" key="3">
    <source>
        <dbReference type="Google" id="ProtNLM"/>
    </source>
</evidence>
<evidence type="ECO:0000313" key="2">
    <source>
        <dbReference type="Proteomes" id="UP001367771"/>
    </source>
</evidence>
<reference evidence="1 2" key="1">
    <citation type="journal article" date="2013" name="Int. J. Syst. Evol. Microbiol.">
        <title>Sphingomonas kyungheensis sp. nov., a bacterium with ginsenoside-converting activity isolated from soil of a ginseng field.</title>
        <authorList>
            <person name="Son H.M."/>
            <person name="Yang J.E."/>
            <person name="Park Y."/>
            <person name="Han C.K."/>
            <person name="Kim S.G."/>
            <person name="Kook M."/>
            <person name="Yi T.H."/>
        </authorList>
    </citation>
    <scope>NUCLEOTIDE SEQUENCE [LARGE SCALE GENOMIC DNA]</scope>
    <source>
        <strain evidence="1 2">LMG 26582</strain>
    </source>
</reference>
<proteinExistence type="predicted"/>
<evidence type="ECO:0000313" key="1">
    <source>
        <dbReference type="EMBL" id="MEI5687243.1"/>
    </source>
</evidence>
<dbReference type="RefSeq" id="WP_336545097.1">
    <property type="nucleotide sequence ID" value="NZ_JBBBDM010000003.1"/>
</dbReference>
<dbReference type="EMBL" id="JBBBDM010000003">
    <property type="protein sequence ID" value="MEI5687243.1"/>
    <property type="molecule type" value="Genomic_DNA"/>
</dbReference>
<gene>
    <name evidence="1" type="ORF">V8201_09160</name>
</gene>
<dbReference type="Proteomes" id="UP001367771">
    <property type="component" value="Unassembled WGS sequence"/>
</dbReference>
<comment type="caution">
    <text evidence="1">The sequence shown here is derived from an EMBL/GenBank/DDBJ whole genome shotgun (WGS) entry which is preliminary data.</text>
</comment>
<sequence>MLQNIAYCPILYTRVAEMKALFQLPATSKDRMFPVLSARPWPNAKQLSRTWEKIGEAFGSRRFALDLDPTRRLSSSGKPAAEQFAALFNPASGYAAYYEAVEGVPFAIPVIRISEDGITDLEGQARHIERIDRGAVLRLAFTGSVPPLRLLSAVIERIADLTIFVDMGWANDLIARELWASQIIGQVANIAPETELVVAGSSFPDTFASIGARGTLALAERSIYSNLVRRHNSVALVYGDWGSTRPPSTLDVPMRNIPRIDLPLPGQWIFFRQDKSQPSSEDYEDVARRAVGDPDWPRGLNLWGTYAIESTAQGLPGAIKSPGIAAAARINIHLHRQAFFGADVVTGDADEPFTDD</sequence>
<accession>A0ABU8H2N8</accession>
<dbReference type="Pfam" id="PF14350">
    <property type="entry name" value="Beta_protein"/>
    <property type="match status" value="1"/>
</dbReference>
<name>A0ABU8H2N8_9SPHN</name>
<keyword evidence="2" id="KW-1185">Reference proteome</keyword>
<dbReference type="InterPro" id="IPR025683">
    <property type="entry name" value="Protein_beta"/>
</dbReference>